<organism evidence="2 3">
    <name type="scientific">Chitinilyticum piscinae</name>
    <dbReference type="NCBI Taxonomy" id="2866724"/>
    <lineage>
        <taxon>Bacteria</taxon>
        <taxon>Pseudomonadati</taxon>
        <taxon>Pseudomonadota</taxon>
        <taxon>Betaproteobacteria</taxon>
        <taxon>Neisseriales</taxon>
        <taxon>Chitinibacteraceae</taxon>
        <taxon>Chitinilyticum</taxon>
    </lineage>
</organism>
<gene>
    <name evidence="2" type="ORF">INR99_12960</name>
</gene>
<dbReference type="RefSeq" id="WP_194116783.1">
    <property type="nucleotide sequence ID" value="NZ_JADFUA010000008.1"/>
</dbReference>
<name>A0A8J7G2K4_9NEIS</name>
<evidence type="ECO:0000313" key="3">
    <source>
        <dbReference type="Proteomes" id="UP000604481"/>
    </source>
</evidence>
<keyword evidence="3" id="KW-1185">Reference proteome</keyword>
<proteinExistence type="predicted"/>
<dbReference type="CDD" id="cd00077">
    <property type="entry name" value="HDc"/>
    <property type="match status" value="1"/>
</dbReference>
<dbReference type="AlphaFoldDB" id="A0A8J7G2K4"/>
<dbReference type="Gene3D" id="1.10.3210.10">
    <property type="entry name" value="Hypothetical protein af1432"/>
    <property type="match status" value="1"/>
</dbReference>
<evidence type="ECO:0000259" key="1">
    <source>
        <dbReference type="PROSITE" id="PS51832"/>
    </source>
</evidence>
<dbReference type="GO" id="GO:0008081">
    <property type="term" value="F:phosphoric diester hydrolase activity"/>
    <property type="evidence" value="ECO:0007669"/>
    <property type="project" value="UniProtKB-ARBA"/>
</dbReference>
<dbReference type="PANTHER" id="PTHR43155">
    <property type="entry name" value="CYCLIC DI-GMP PHOSPHODIESTERASE PA4108-RELATED"/>
    <property type="match status" value="1"/>
</dbReference>
<dbReference type="InterPro" id="IPR003607">
    <property type="entry name" value="HD/PDEase_dom"/>
</dbReference>
<dbReference type="InterPro" id="IPR037522">
    <property type="entry name" value="HD_GYP_dom"/>
</dbReference>
<dbReference type="SUPFAM" id="SSF109604">
    <property type="entry name" value="HD-domain/PDEase-like"/>
    <property type="match status" value="1"/>
</dbReference>
<evidence type="ECO:0000313" key="2">
    <source>
        <dbReference type="EMBL" id="MBE9610253.1"/>
    </source>
</evidence>
<dbReference type="Pfam" id="PF13487">
    <property type="entry name" value="HD_5"/>
    <property type="match status" value="1"/>
</dbReference>
<accession>A0A8J7G2K4</accession>
<dbReference type="EMBL" id="JADFUA010000008">
    <property type="protein sequence ID" value="MBE9610253.1"/>
    <property type="molecule type" value="Genomic_DNA"/>
</dbReference>
<feature type="domain" description="HD-GYP" evidence="1">
    <location>
        <begin position="55"/>
        <end position="251"/>
    </location>
</feature>
<dbReference type="Proteomes" id="UP000604481">
    <property type="component" value="Unassembled WGS sequence"/>
</dbReference>
<reference evidence="2 3" key="1">
    <citation type="submission" date="2020-10" db="EMBL/GenBank/DDBJ databases">
        <title>The genome sequence of Chitinilyticum litopenaei 4Y14.</title>
        <authorList>
            <person name="Liu Y."/>
        </authorList>
    </citation>
    <scope>NUCLEOTIDE SEQUENCE [LARGE SCALE GENOMIC DNA]</scope>
    <source>
        <strain evidence="2 3">4Y14</strain>
    </source>
</reference>
<dbReference type="PANTHER" id="PTHR43155:SF2">
    <property type="entry name" value="CYCLIC DI-GMP PHOSPHODIESTERASE PA4108"/>
    <property type="match status" value="1"/>
</dbReference>
<comment type="caution">
    <text evidence="2">The sequence shown here is derived from an EMBL/GenBank/DDBJ whole genome shotgun (WGS) entry which is preliminary data.</text>
</comment>
<protein>
    <recommendedName>
        <fullName evidence="1">HD-GYP domain-containing protein</fullName>
    </recommendedName>
</protein>
<dbReference type="PROSITE" id="PS51832">
    <property type="entry name" value="HD_GYP"/>
    <property type="match status" value="1"/>
</dbReference>
<sequence>MASPRIASSPDPSSISALARLLGLRKLLGQMLDNPHGFGETLPQLIRQCVYSIQEACRENPDLAIASILLCQEGDYPSRHACNVAVLVEQVLKALGWRDDERMPIVAAALTMNIAMHQLQKDLAQQSTPLSEAQRQLIQLHPANGRDLLRELGVADAAWLECVLQHHEAPDGSGYPQQLSGDELLFEARLIGLADRYCAMLSKNAWRRGQQTDVALLSALGSSLQSVDGKLGRIFSQTLGPYPPGALVRLVNGEICMVQSAGRTLETPLLIQLFTAEGSAASTLRLRDSYELEFSIQEVIDLQGAPGPISLTRVWGPDAHLPTATSTESAPA</sequence>